<reference evidence="1 2" key="1">
    <citation type="submission" date="2019-01" db="EMBL/GenBank/DDBJ databases">
        <authorList>
            <consortium name="Pathogen Informatics"/>
        </authorList>
    </citation>
    <scope>NUCLEOTIDE SEQUENCE [LARGE SCALE GENOMIC DNA]</scope>
    <source>
        <strain evidence="1 2">NCTC10181</strain>
    </source>
</reference>
<sequence>MQKAKQKIQEIISKTPCKIFSAKDFDHIANINVVRSILHKLTKKGEISRIMHGLYTKPYYIDIVDEYSYPSVDEVVQKLAQKFNWTIAPGGEATLNYTGVSNQVSNVYIYVSDGPSREYIYRGRKISFKHTNKKYIKQRSSKFAVLIEAIQRIGKRDLNDKRIKKLTFFAQNIEEDLLKDTSNIIFWIRNALLKIKEINEINKFFNLPEEKRKRIILNTEEKLKISPSITEKDLWVCIILKYLFNDFKYKDYLVFKGGTSLSKAYNLIERFSEDIDLSLDWRVLGYPEKDPYKPRSNTKQDKYNEELYQKTSNFLKN</sequence>
<proteinExistence type="predicted"/>
<dbReference type="InterPro" id="IPR014942">
    <property type="entry name" value="AbiEii"/>
</dbReference>
<name>A0A449B126_9BACT</name>
<accession>A0A449B126</accession>
<keyword evidence="1" id="KW-0808">Transferase</keyword>
<dbReference type="Pfam" id="PF19570">
    <property type="entry name" value="DUF6088"/>
    <property type="match status" value="1"/>
</dbReference>
<dbReference type="AlphaFoldDB" id="A0A449B126"/>
<evidence type="ECO:0000313" key="2">
    <source>
        <dbReference type="Proteomes" id="UP000290985"/>
    </source>
</evidence>
<keyword evidence="2" id="KW-1185">Reference proteome</keyword>
<protein>
    <submittedName>
        <fullName evidence="1">Nucleotidyl transferase of uncharacterized function (DUF1814)</fullName>
    </submittedName>
</protein>
<organism evidence="1 2">
    <name type="scientific">Mycoplasmopsis citelli</name>
    <dbReference type="NCBI Taxonomy" id="171281"/>
    <lineage>
        <taxon>Bacteria</taxon>
        <taxon>Bacillati</taxon>
        <taxon>Mycoplasmatota</taxon>
        <taxon>Mycoplasmoidales</taxon>
        <taxon>Metamycoplasmataceae</taxon>
        <taxon>Mycoplasmopsis</taxon>
    </lineage>
</organism>
<dbReference type="GO" id="GO:0016740">
    <property type="term" value="F:transferase activity"/>
    <property type="evidence" value="ECO:0007669"/>
    <property type="project" value="UniProtKB-KW"/>
</dbReference>
<dbReference type="Pfam" id="PF08843">
    <property type="entry name" value="AbiEii"/>
    <property type="match status" value="1"/>
</dbReference>
<dbReference type="Gene3D" id="3.10.450.620">
    <property type="entry name" value="JHP933, nucleotidyltransferase-like core domain"/>
    <property type="match status" value="1"/>
</dbReference>
<dbReference type="KEGG" id="mcit:NCTC10181_00080"/>
<dbReference type="InterPro" id="IPR045738">
    <property type="entry name" value="DUF6088"/>
</dbReference>
<evidence type="ECO:0000313" key="1">
    <source>
        <dbReference type="EMBL" id="VEU74245.1"/>
    </source>
</evidence>
<dbReference type="EMBL" id="LR215036">
    <property type="protein sequence ID" value="VEU74245.1"/>
    <property type="molecule type" value="Genomic_DNA"/>
</dbReference>
<gene>
    <name evidence="1" type="ORF">NCTC10181_00080</name>
</gene>
<dbReference type="Proteomes" id="UP000290985">
    <property type="component" value="Chromosome"/>
</dbReference>